<evidence type="ECO:0000313" key="4">
    <source>
        <dbReference type="Proteomes" id="UP001470230"/>
    </source>
</evidence>
<name>A0ABR2J325_9EUKA</name>
<dbReference type="SUPFAM" id="SSF52075">
    <property type="entry name" value="Outer arm dynein light chain 1"/>
    <property type="match status" value="1"/>
</dbReference>
<feature type="compositionally biased region" description="Basic and acidic residues" evidence="2">
    <location>
        <begin position="39"/>
        <end position="49"/>
    </location>
</feature>
<keyword evidence="4" id="KW-1185">Reference proteome</keyword>
<dbReference type="Proteomes" id="UP001470230">
    <property type="component" value="Unassembled WGS sequence"/>
</dbReference>
<dbReference type="PROSITE" id="PS51450">
    <property type="entry name" value="LRR"/>
    <property type="match status" value="1"/>
</dbReference>
<organism evidence="3 4">
    <name type="scientific">Tritrichomonas musculus</name>
    <dbReference type="NCBI Taxonomy" id="1915356"/>
    <lineage>
        <taxon>Eukaryota</taxon>
        <taxon>Metamonada</taxon>
        <taxon>Parabasalia</taxon>
        <taxon>Tritrichomonadida</taxon>
        <taxon>Tritrichomonadidae</taxon>
        <taxon>Tritrichomonas</taxon>
    </lineage>
</organism>
<dbReference type="Gene3D" id="3.80.10.10">
    <property type="entry name" value="Ribonuclease Inhibitor"/>
    <property type="match status" value="1"/>
</dbReference>
<reference evidence="3 4" key="1">
    <citation type="submission" date="2024-04" db="EMBL/GenBank/DDBJ databases">
        <title>Tritrichomonas musculus Genome.</title>
        <authorList>
            <person name="Alves-Ferreira E."/>
            <person name="Grigg M."/>
            <person name="Lorenzi H."/>
            <person name="Galac M."/>
        </authorList>
    </citation>
    <scope>NUCLEOTIDE SEQUENCE [LARGE SCALE GENOMIC DNA]</scope>
    <source>
        <strain evidence="3 4">EAF2021</strain>
    </source>
</reference>
<protein>
    <recommendedName>
        <fullName evidence="5">Leucine Rich Repeat family protein</fullName>
    </recommendedName>
</protein>
<feature type="compositionally biased region" description="Low complexity" evidence="2">
    <location>
        <begin position="29"/>
        <end position="38"/>
    </location>
</feature>
<feature type="region of interest" description="Disordered" evidence="2">
    <location>
        <begin position="29"/>
        <end position="49"/>
    </location>
</feature>
<dbReference type="EMBL" id="JAPFFF010000013">
    <property type="protein sequence ID" value="KAK8872244.1"/>
    <property type="molecule type" value="Genomic_DNA"/>
</dbReference>
<sequence>MSSYSRKSSVSRFSLSNANRPLRLSSSIRSASISNAKKTTQEARSKKRIDPKVTISSDIIHTHQGLESFNDLSIPNSAKTLTVQYNKLTNFKGFPSLLKLEKLDVSHNPIESLLEIPNLPSIKTINVSYTPFSNTEFARISLLLLFGSTLRTINGEGIQSTEVRIAKEYPPDCVHLVRAGWIVTYPPPNPQEILRIKKKLSKNFSARFKRRNEIKPVIAPRITEHQSSRYKKKLDDQEREMARLTEEIKKLEAQSVA</sequence>
<evidence type="ECO:0000256" key="2">
    <source>
        <dbReference type="SAM" id="MobiDB-lite"/>
    </source>
</evidence>
<proteinExistence type="predicted"/>
<gene>
    <name evidence="3" type="ORF">M9Y10_008011</name>
</gene>
<evidence type="ECO:0000256" key="1">
    <source>
        <dbReference type="SAM" id="Coils"/>
    </source>
</evidence>
<feature type="coiled-coil region" evidence="1">
    <location>
        <begin position="227"/>
        <end position="254"/>
    </location>
</feature>
<dbReference type="InterPro" id="IPR032675">
    <property type="entry name" value="LRR_dom_sf"/>
</dbReference>
<dbReference type="InterPro" id="IPR001611">
    <property type="entry name" value="Leu-rich_rpt"/>
</dbReference>
<comment type="caution">
    <text evidence="3">The sequence shown here is derived from an EMBL/GenBank/DDBJ whole genome shotgun (WGS) entry which is preliminary data.</text>
</comment>
<keyword evidence="1" id="KW-0175">Coiled coil</keyword>
<evidence type="ECO:0000313" key="3">
    <source>
        <dbReference type="EMBL" id="KAK8872244.1"/>
    </source>
</evidence>
<accession>A0ABR2J325</accession>
<evidence type="ECO:0008006" key="5">
    <source>
        <dbReference type="Google" id="ProtNLM"/>
    </source>
</evidence>